<dbReference type="AlphaFoldDB" id="I4Y5G5"/>
<keyword evidence="1" id="KW-0808">Transferase</keyword>
<dbReference type="GO" id="GO:0001727">
    <property type="term" value="F:lipid kinase activity"/>
    <property type="evidence" value="ECO:0007669"/>
    <property type="project" value="TreeGrafter"/>
</dbReference>
<dbReference type="Gene3D" id="3.40.50.10330">
    <property type="entry name" value="Probable inorganic polyphosphate/atp-NAD kinase, domain 1"/>
    <property type="match status" value="1"/>
</dbReference>
<dbReference type="InterPro" id="IPR016064">
    <property type="entry name" value="NAD/diacylglycerol_kinase_sf"/>
</dbReference>
<dbReference type="Pfam" id="PF00781">
    <property type="entry name" value="DAGK_cat"/>
    <property type="match status" value="1"/>
</dbReference>
<dbReference type="PANTHER" id="PTHR12358:SF31">
    <property type="entry name" value="ACYLGLYCEROL KINASE, MITOCHONDRIAL"/>
    <property type="match status" value="1"/>
</dbReference>
<dbReference type="PANTHER" id="PTHR12358">
    <property type="entry name" value="SPHINGOSINE KINASE"/>
    <property type="match status" value="1"/>
</dbReference>
<protein>
    <recommendedName>
        <fullName evidence="5">DAGKc domain-containing protein</fullName>
    </recommendedName>
</protein>
<dbReference type="GO" id="GO:0005737">
    <property type="term" value="C:cytoplasm"/>
    <property type="evidence" value="ECO:0007669"/>
    <property type="project" value="TreeGrafter"/>
</dbReference>
<evidence type="ECO:0000259" key="5">
    <source>
        <dbReference type="PROSITE" id="PS50146"/>
    </source>
</evidence>
<keyword evidence="7" id="KW-1185">Reference proteome</keyword>
<evidence type="ECO:0000256" key="4">
    <source>
        <dbReference type="ARBA" id="ARBA00022840"/>
    </source>
</evidence>
<evidence type="ECO:0000313" key="6">
    <source>
        <dbReference type="EMBL" id="EIM19207.1"/>
    </source>
</evidence>
<dbReference type="SUPFAM" id="SSF111331">
    <property type="entry name" value="NAD kinase/diacylglycerol kinase-like"/>
    <property type="match status" value="1"/>
</dbReference>
<dbReference type="Proteomes" id="UP000005242">
    <property type="component" value="Unassembled WGS sequence"/>
</dbReference>
<name>I4Y5G5_WALMC</name>
<dbReference type="Gene3D" id="2.60.200.40">
    <property type="match status" value="1"/>
</dbReference>
<keyword evidence="4" id="KW-0067">ATP-binding</keyword>
<dbReference type="GO" id="GO:0046512">
    <property type="term" value="P:sphingosine biosynthetic process"/>
    <property type="evidence" value="ECO:0007669"/>
    <property type="project" value="TreeGrafter"/>
</dbReference>
<evidence type="ECO:0000256" key="2">
    <source>
        <dbReference type="ARBA" id="ARBA00022741"/>
    </source>
</evidence>
<dbReference type="InterPro" id="IPR017438">
    <property type="entry name" value="ATP-NAD_kinase_N"/>
</dbReference>
<dbReference type="STRING" id="671144.I4Y5G5"/>
<proteinExistence type="predicted"/>
<dbReference type="OrthoDB" id="3853857at2759"/>
<dbReference type="InterPro" id="IPR001206">
    <property type="entry name" value="Diacylglycerol_kinase_cat_dom"/>
</dbReference>
<keyword evidence="3" id="KW-0418">Kinase</keyword>
<dbReference type="InterPro" id="IPR050187">
    <property type="entry name" value="Lipid_Phosphate_FormReg"/>
</dbReference>
<organism evidence="6 7">
    <name type="scientific">Wallemia mellicola (strain ATCC MYA-4683 / CBS 633.66)</name>
    <name type="common">Wallemia sebi (CBS 633.66)</name>
    <dbReference type="NCBI Taxonomy" id="671144"/>
    <lineage>
        <taxon>Eukaryota</taxon>
        <taxon>Fungi</taxon>
        <taxon>Dikarya</taxon>
        <taxon>Basidiomycota</taxon>
        <taxon>Wallemiomycotina</taxon>
        <taxon>Wallemiomycetes</taxon>
        <taxon>Wallemiales</taxon>
        <taxon>Wallemiaceae</taxon>
        <taxon>Wallemia</taxon>
    </lineage>
</organism>
<dbReference type="InParanoid" id="I4Y5G5"/>
<reference evidence="6 7" key="1">
    <citation type="journal article" date="2012" name="Fungal Genet. Biol.">
        <title>The genome of the xerotolerant mold Wallemia sebi reveals adaptations to osmotic stress and suggests cryptic sexual reproduction.</title>
        <authorList>
            <person name="Padamsee M."/>
            <person name="Kumar T.K.A."/>
            <person name="Riley R."/>
            <person name="Binder M."/>
            <person name="Boyd A."/>
            <person name="Calvo A.M."/>
            <person name="Furukawa K."/>
            <person name="Hesse C."/>
            <person name="Hohmann S."/>
            <person name="James T.Y."/>
            <person name="LaButti K."/>
            <person name="Lapidus A."/>
            <person name="Lindquist E."/>
            <person name="Lucas S."/>
            <person name="Miller K."/>
            <person name="Shantappa S."/>
            <person name="Grigoriev I.V."/>
            <person name="Hibbett D.S."/>
            <person name="McLaughlin D.J."/>
            <person name="Spatafora J.W."/>
            <person name="Aime M.C."/>
        </authorList>
    </citation>
    <scope>NUCLEOTIDE SEQUENCE [LARGE SCALE GENOMIC DNA]</scope>
    <source>
        <strain evidence="7">ATCC MYA-4683 / CBS 633.66</strain>
    </source>
</reference>
<dbReference type="PROSITE" id="PS50146">
    <property type="entry name" value="DAGK"/>
    <property type="match status" value="1"/>
</dbReference>
<sequence>MTMKTKMIFQLKNEIDNNITVIVPDEEKGLTIRTSDPKMHPKKNSRSCTSCISKQKNYQQVDSDGGIKETYINYWRVVNCSLDQGIISLSVLTPGHNSLLDFSGIPIELSTEEVDKVVQYIRFKSKLRTCRRLKALVNPVGGTGKAVIYWNETVLPILRSSGCYIDMQILEYKGHAFEIAKKLLLNYDAVVCVSGDGIMHEVLNGFMYHETPSDALKTPLCPIPAGSGNGISVCVLGEKDGFDLSMAALNAAKGQTIPLDLFSIWQERKRTISYLTQAGGLMASLDVGTENLRWMGDTRFTVGYLRSLIKNAPCNCEVYVNVEEDNKHEMIKCLRERKLDDPISVPETDTFPPVKYKNGPEDDWVKISDDICYIYAGQVPWVSRTFKQFPVALPDDGYIDVAVQLNVSRRHKLLAMEGAENGAMFFDDSLKYYKAKAYHVNPINKNQYLAVDGEQLPPSPFTVEVLPSMGRLISPFSSWNNQF</sequence>
<gene>
    <name evidence="6" type="ORF">WALSEDRAFT_61560</name>
</gene>
<accession>I4Y5G5</accession>
<dbReference type="KEGG" id="wse:WALSEDRAFT_61561"/>
<evidence type="ECO:0000256" key="3">
    <source>
        <dbReference type="ARBA" id="ARBA00022777"/>
    </source>
</evidence>
<dbReference type="SMART" id="SM00046">
    <property type="entry name" value="DAGKc"/>
    <property type="match status" value="1"/>
</dbReference>
<feature type="domain" description="DAGKc" evidence="5">
    <location>
        <begin position="128"/>
        <end position="268"/>
    </location>
</feature>
<dbReference type="InterPro" id="IPR045540">
    <property type="entry name" value="YegS/DAGK_C"/>
</dbReference>
<dbReference type="Pfam" id="PF19279">
    <property type="entry name" value="YegS_C"/>
    <property type="match status" value="1"/>
</dbReference>
<dbReference type="FunCoup" id="I4Y5G5">
    <property type="interactions" value="152"/>
</dbReference>
<dbReference type="GO" id="GO:0005524">
    <property type="term" value="F:ATP binding"/>
    <property type="evidence" value="ECO:0007669"/>
    <property type="project" value="UniProtKB-KW"/>
</dbReference>
<dbReference type="RefSeq" id="XP_006960704.1">
    <property type="nucleotide sequence ID" value="XM_006960642.1"/>
</dbReference>
<dbReference type="EMBL" id="JH668254">
    <property type="protein sequence ID" value="EIM19207.1"/>
    <property type="molecule type" value="Genomic_DNA"/>
</dbReference>
<dbReference type="GO" id="GO:0016020">
    <property type="term" value="C:membrane"/>
    <property type="evidence" value="ECO:0007669"/>
    <property type="project" value="TreeGrafter"/>
</dbReference>
<dbReference type="HOGENOM" id="CLU_013399_0_0_1"/>
<evidence type="ECO:0000313" key="7">
    <source>
        <dbReference type="Proteomes" id="UP000005242"/>
    </source>
</evidence>
<evidence type="ECO:0000256" key="1">
    <source>
        <dbReference type="ARBA" id="ARBA00022679"/>
    </source>
</evidence>
<keyword evidence="2" id="KW-0547">Nucleotide-binding</keyword>